<feature type="transmembrane region" description="Helical" evidence="9">
    <location>
        <begin position="469"/>
        <end position="491"/>
    </location>
</feature>
<evidence type="ECO:0000256" key="2">
    <source>
        <dbReference type="ARBA" id="ARBA00022448"/>
    </source>
</evidence>
<feature type="transmembrane region" description="Helical" evidence="9">
    <location>
        <begin position="402"/>
        <end position="420"/>
    </location>
</feature>
<proteinExistence type="inferred from homology"/>
<evidence type="ECO:0000256" key="5">
    <source>
        <dbReference type="ARBA" id="ARBA00022856"/>
    </source>
</evidence>
<dbReference type="CDD" id="cd17346">
    <property type="entry name" value="MFS_DtpA_like"/>
    <property type="match status" value="1"/>
</dbReference>
<dbReference type="RefSeq" id="WP_379945306.1">
    <property type="nucleotide sequence ID" value="NZ_JAUFQT010000002.1"/>
</dbReference>
<keyword evidence="2 8" id="KW-0813">Transport</keyword>
<feature type="transmembrane region" description="Helical" evidence="9">
    <location>
        <begin position="258"/>
        <end position="281"/>
    </location>
</feature>
<comment type="subcellular location">
    <subcellularLocation>
        <location evidence="1">Cell membrane</location>
        <topology evidence="1">Multi-pass membrane protein</topology>
    </subcellularLocation>
    <subcellularLocation>
        <location evidence="8">Membrane</location>
        <topology evidence="8">Multi-pass membrane protein</topology>
    </subcellularLocation>
</comment>
<dbReference type="SUPFAM" id="SSF103473">
    <property type="entry name" value="MFS general substrate transporter"/>
    <property type="match status" value="2"/>
</dbReference>
<keyword evidence="7 9" id="KW-0472">Membrane</keyword>
<dbReference type="InterPro" id="IPR050171">
    <property type="entry name" value="MFS_Transporters"/>
</dbReference>
<feature type="transmembrane region" description="Helical" evidence="9">
    <location>
        <begin position="503"/>
        <end position="522"/>
    </location>
</feature>
<dbReference type="NCBIfam" id="TIGR00924">
    <property type="entry name" value="yjdL_sub1_fam"/>
    <property type="match status" value="1"/>
</dbReference>
<dbReference type="InterPro" id="IPR020846">
    <property type="entry name" value="MFS_dom"/>
</dbReference>
<feature type="transmembrane region" description="Helical" evidence="9">
    <location>
        <begin position="287"/>
        <end position="309"/>
    </location>
</feature>
<feature type="transmembrane region" description="Helical" evidence="9">
    <location>
        <begin position="77"/>
        <end position="96"/>
    </location>
</feature>
<dbReference type="InterPro" id="IPR000109">
    <property type="entry name" value="POT_fam"/>
</dbReference>
<sequence length="534" mass="58064">MTDNLGFESHEKDLQKKAYPEEIQGPKLFGHPKGLMTLFFTEMWERFSFYGMRALLILFMASPVVDGGLGFGDKTSGAIYGLYTMGVYLLALPGGWFADRLLGLKKSVWYGGLIIALGHFTMGVPGIWGLINSSFEESAVVTRLDTTCFFLGLIFIVVGTGLLKPNISSIVGQLYPEGSAKRDAGFSIFYMGINIGGFLAPLACSTFAKIDWHLGFGLAGFGMVLGLIQYKLSGKYLEGKGELKKSKSPQEIRARKKLVNTSILVLAGVAFLLLLMFQGIIPVNAAAIAEASFTFIAIVAFLYFGFLIFFGGLNSDQKKKVGVVAILFVFSAIFWSGFEQAGSTLNLFAKRFTDRQVLGWEIPTGYFQSANSLFIIIFAPLFGAMWVWLARKQLEPSSPLKFAFGLLLLGMGFLVMYFAAKIAASGHLVAPTWLLITYLLHTFGELSLSPVGLSLTTKLAPKKFEGQMMGMWFLSIACGNLVAGIIAGKASGGSKTALEAMPGQYFLIVSTVVGASLVLFILSKPIRRLMGNVH</sequence>
<feature type="transmembrane region" description="Helical" evidence="9">
    <location>
        <begin position="321"/>
        <end position="338"/>
    </location>
</feature>
<feature type="transmembrane region" description="Helical" evidence="9">
    <location>
        <begin position="432"/>
        <end position="457"/>
    </location>
</feature>
<name>A0ABV5J070_9BACT</name>
<protein>
    <submittedName>
        <fullName evidence="11">Peptide MFS transporter</fullName>
    </submittedName>
</protein>
<dbReference type="PROSITE" id="PS01023">
    <property type="entry name" value="PTR2_2"/>
    <property type="match status" value="1"/>
</dbReference>
<dbReference type="PROSITE" id="PS50850">
    <property type="entry name" value="MFS"/>
    <property type="match status" value="1"/>
</dbReference>
<dbReference type="InterPro" id="IPR036259">
    <property type="entry name" value="MFS_trans_sf"/>
</dbReference>
<dbReference type="Proteomes" id="UP001589654">
    <property type="component" value="Unassembled WGS sequence"/>
</dbReference>
<dbReference type="InterPro" id="IPR005279">
    <property type="entry name" value="Dipep/tripep_permease"/>
</dbReference>
<evidence type="ECO:0000256" key="9">
    <source>
        <dbReference type="SAM" id="Phobius"/>
    </source>
</evidence>
<accession>A0ABV5J070</accession>
<dbReference type="Pfam" id="PF00854">
    <property type="entry name" value="PTR2"/>
    <property type="match status" value="1"/>
</dbReference>
<gene>
    <name evidence="11" type="ORF">ACFFUR_00190</name>
</gene>
<comment type="similarity">
    <text evidence="8">Belongs to the major facilitator superfamily. Proton-dependent oligopeptide transporter (POT/PTR) (TC 2.A.17) family.</text>
</comment>
<keyword evidence="4 8" id="KW-0812">Transmembrane</keyword>
<feature type="transmembrane region" description="Helical" evidence="9">
    <location>
        <begin position="143"/>
        <end position="163"/>
    </location>
</feature>
<evidence type="ECO:0000256" key="1">
    <source>
        <dbReference type="ARBA" id="ARBA00004651"/>
    </source>
</evidence>
<dbReference type="PANTHER" id="PTHR23517">
    <property type="entry name" value="RESISTANCE PROTEIN MDTM, PUTATIVE-RELATED-RELATED"/>
    <property type="match status" value="1"/>
</dbReference>
<organism evidence="11 12">
    <name type="scientific">Echinicola jeungdonensis</name>
    <dbReference type="NCBI Taxonomy" id="709343"/>
    <lineage>
        <taxon>Bacteria</taxon>
        <taxon>Pseudomonadati</taxon>
        <taxon>Bacteroidota</taxon>
        <taxon>Cytophagia</taxon>
        <taxon>Cytophagales</taxon>
        <taxon>Cyclobacteriaceae</taxon>
        <taxon>Echinicola</taxon>
    </lineage>
</organism>
<evidence type="ECO:0000256" key="8">
    <source>
        <dbReference type="RuleBase" id="RU003755"/>
    </source>
</evidence>
<feature type="transmembrane region" description="Helical" evidence="9">
    <location>
        <begin position="184"/>
        <end position="208"/>
    </location>
</feature>
<evidence type="ECO:0000313" key="11">
    <source>
        <dbReference type="EMBL" id="MFB9210211.1"/>
    </source>
</evidence>
<reference evidence="11 12" key="1">
    <citation type="submission" date="2024-09" db="EMBL/GenBank/DDBJ databases">
        <authorList>
            <person name="Sun Q."/>
            <person name="Mori K."/>
        </authorList>
    </citation>
    <scope>NUCLEOTIDE SEQUENCE [LARGE SCALE GENOMIC DNA]</scope>
    <source>
        <strain evidence="11 12">CECT 7682</strain>
    </source>
</reference>
<evidence type="ECO:0000256" key="4">
    <source>
        <dbReference type="ARBA" id="ARBA00022692"/>
    </source>
</evidence>
<keyword evidence="5" id="KW-0653">Protein transport</keyword>
<feature type="transmembrane region" description="Helical" evidence="9">
    <location>
        <begin position="47"/>
        <end position="65"/>
    </location>
</feature>
<feature type="domain" description="Major facilitator superfamily (MFS) profile" evidence="10">
    <location>
        <begin position="37"/>
        <end position="528"/>
    </location>
</feature>
<evidence type="ECO:0000313" key="12">
    <source>
        <dbReference type="Proteomes" id="UP001589654"/>
    </source>
</evidence>
<comment type="caution">
    <text evidence="11">The sequence shown here is derived from an EMBL/GenBank/DDBJ whole genome shotgun (WGS) entry which is preliminary data.</text>
</comment>
<feature type="transmembrane region" description="Helical" evidence="9">
    <location>
        <begin position="108"/>
        <end position="131"/>
    </location>
</feature>
<evidence type="ECO:0000256" key="7">
    <source>
        <dbReference type="ARBA" id="ARBA00023136"/>
    </source>
</evidence>
<keyword evidence="12" id="KW-1185">Reference proteome</keyword>
<dbReference type="PANTHER" id="PTHR23517:SF15">
    <property type="entry name" value="PROTON-DEPENDENT OLIGOPEPTIDE FAMILY TRANSPORT PROTEIN"/>
    <property type="match status" value="1"/>
</dbReference>
<keyword evidence="6 9" id="KW-1133">Transmembrane helix</keyword>
<dbReference type="EMBL" id="JBHMEW010000005">
    <property type="protein sequence ID" value="MFB9210211.1"/>
    <property type="molecule type" value="Genomic_DNA"/>
</dbReference>
<keyword evidence="3" id="KW-1003">Cell membrane</keyword>
<dbReference type="Gene3D" id="1.20.1250.20">
    <property type="entry name" value="MFS general substrate transporter like domains"/>
    <property type="match status" value="1"/>
</dbReference>
<keyword evidence="5" id="KW-0571">Peptide transport</keyword>
<evidence type="ECO:0000256" key="6">
    <source>
        <dbReference type="ARBA" id="ARBA00022989"/>
    </source>
</evidence>
<evidence type="ECO:0000256" key="3">
    <source>
        <dbReference type="ARBA" id="ARBA00022475"/>
    </source>
</evidence>
<feature type="transmembrane region" description="Helical" evidence="9">
    <location>
        <begin position="370"/>
        <end position="390"/>
    </location>
</feature>
<evidence type="ECO:0000259" key="10">
    <source>
        <dbReference type="PROSITE" id="PS50850"/>
    </source>
</evidence>
<dbReference type="InterPro" id="IPR018456">
    <property type="entry name" value="PTR2_symporter_CS"/>
</dbReference>